<evidence type="ECO:0000313" key="3">
    <source>
        <dbReference type="Proteomes" id="UP000243975"/>
    </source>
</evidence>
<feature type="non-terminal residue" evidence="2">
    <location>
        <position position="122"/>
    </location>
</feature>
<gene>
    <name evidence="2" type="ORF">Ccrd_024635</name>
</gene>
<feature type="compositionally biased region" description="Low complexity" evidence="1">
    <location>
        <begin position="10"/>
        <end position="21"/>
    </location>
</feature>
<dbReference type="EMBL" id="LEKV01005657">
    <property type="protein sequence ID" value="KVH87982.1"/>
    <property type="molecule type" value="Genomic_DNA"/>
</dbReference>
<accession>A0A118JS40</accession>
<comment type="caution">
    <text evidence="2">The sequence shown here is derived from an EMBL/GenBank/DDBJ whole genome shotgun (WGS) entry which is preliminary data.</text>
</comment>
<proteinExistence type="predicted"/>
<evidence type="ECO:0000256" key="1">
    <source>
        <dbReference type="SAM" id="MobiDB-lite"/>
    </source>
</evidence>
<reference evidence="2 3" key="1">
    <citation type="journal article" date="2016" name="Sci. Rep.">
        <title>The genome sequence of the outbreeding globe artichoke constructed de novo incorporating a phase-aware low-pass sequencing strategy of F1 progeny.</title>
        <authorList>
            <person name="Scaglione D."/>
            <person name="Reyes-Chin-Wo S."/>
            <person name="Acquadro A."/>
            <person name="Froenicke L."/>
            <person name="Portis E."/>
            <person name="Beitel C."/>
            <person name="Tirone M."/>
            <person name="Mauro R."/>
            <person name="Lo Monaco A."/>
            <person name="Mauromicale G."/>
            <person name="Faccioli P."/>
            <person name="Cattivelli L."/>
            <person name="Rieseberg L."/>
            <person name="Michelmore R."/>
            <person name="Lanteri S."/>
        </authorList>
    </citation>
    <scope>NUCLEOTIDE SEQUENCE [LARGE SCALE GENOMIC DNA]</scope>
    <source>
        <strain evidence="2">2C</strain>
    </source>
</reference>
<dbReference type="AlphaFoldDB" id="A0A118JS40"/>
<sequence length="122" mass="13858">MDSLSFGSDTTKTTTTTTSTTRRISINFLHQKPPTLQHHTRQGAPTVPMVQESTMQEIPMSSKSALKEHSPFKLQSILEPTPPCKEPAFLLDKWNPKDDQLASYPKPLLPNYPKNQYLRNIH</sequence>
<dbReference type="Gramene" id="KVH87982">
    <property type="protein sequence ID" value="KVH87982"/>
    <property type="gene ID" value="Ccrd_024635"/>
</dbReference>
<keyword evidence="3" id="KW-1185">Reference proteome</keyword>
<name>A0A118JS40_CYNCS</name>
<protein>
    <submittedName>
        <fullName evidence="2">Uncharacterized protein</fullName>
    </submittedName>
</protein>
<feature type="region of interest" description="Disordered" evidence="1">
    <location>
        <begin position="1"/>
        <end position="22"/>
    </location>
</feature>
<organism evidence="2 3">
    <name type="scientific">Cynara cardunculus var. scolymus</name>
    <name type="common">Globe artichoke</name>
    <name type="synonym">Cynara scolymus</name>
    <dbReference type="NCBI Taxonomy" id="59895"/>
    <lineage>
        <taxon>Eukaryota</taxon>
        <taxon>Viridiplantae</taxon>
        <taxon>Streptophyta</taxon>
        <taxon>Embryophyta</taxon>
        <taxon>Tracheophyta</taxon>
        <taxon>Spermatophyta</taxon>
        <taxon>Magnoliopsida</taxon>
        <taxon>eudicotyledons</taxon>
        <taxon>Gunneridae</taxon>
        <taxon>Pentapetalae</taxon>
        <taxon>asterids</taxon>
        <taxon>campanulids</taxon>
        <taxon>Asterales</taxon>
        <taxon>Asteraceae</taxon>
        <taxon>Carduoideae</taxon>
        <taxon>Cardueae</taxon>
        <taxon>Carduinae</taxon>
        <taxon>Cynara</taxon>
    </lineage>
</organism>
<dbReference type="Proteomes" id="UP000243975">
    <property type="component" value="Unassembled WGS sequence"/>
</dbReference>
<evidence type="ECO:0000313" key="2">
    <source>
        <dbReference type="EMBL" id="KVH87982.1"/>
    </source>
</evidence>